<dbReference type="Proteomes" id="UP000050349">
    <property type="component" value="Unassembled WGS sequence"/>
</dbReference>
<name>A0A0P8XEB0_PSEFL</name>
<evidence type="ECO:0000313" key="2">
    <source>
        <dbReference type="EMBL" id="KPU53947.1"/>
    </source>
</evidence>
<comment type="caution">
    <text evidence="2">The sequence shown here is derived from an EMBL/GenBank/DDBJ whole genome shotgun (WGS) entry which is preliminary data.</text>
</comment>
<gene>
    <name evidence="2" type="ORF">AN403_1105</name>
</gene>
<proteinExistence type="predicted"/>
<dbReference type="AlphaFoldDB" id="A0A0P8XEB0"/>
<protein>
    <recommendedName>
        <fullName evidence="1">Dermonecrotic toxin N-terminal domain-containing protein</fullName>
    </recommendedName>
</protein>
<dbReference type="EMBL" id="LJXB01000091">
    <property type="protein sequence ID" value="KPU53947.1"/>
    <property type="molecule type" value="Genomic_DNA"/>
</dbReference>
<dbReference type="Pfam" id="PF20178">
    <property type="entry name" value="ToxA_N"/>
    <property type="match status" value="1"/>
</dbReference>
<reference evidence="2 3" key="1">
    <citation type="submission" date="2015-09" db="EMBL/GenBank/DDBJ databases">
        <authorList>
            <person name="Jackson K.R."/>
            <person name="Lunt B.L."/>
            <person name="Fisher J.N.B."/>
            <person name="Gardner A.V."/>
            <person name="Bailey M.E."/>
            <person name="Deus L.M."/>
            <person name="Earl A.S."/>
            <person name="Gibby P.D."/>
            <person name="Hartmann K.A."/>
            <person name="Liu J.E."/>
            <person name="Manci A.M."/>
            <person name="Nielsen D.A."/>
            <person name="Solomon M.B."/>
            <person name="Breakwell D.P."/>
            <person name="Burnett S.H."/>
            <person name="Grose J.H."/>
        </authorList>
    </citation>
    <scope>NUCLEOTIDE SEQUENCE [LARGE SCALE GENOMIC DNA]</scope>
    <source>
        <strain evidence="2 3">S613</strain>
    </source>
</reference>
<sequence>MLTLNAQGRWSTRPVLAGNQRPSIVRADTAAARLKTLNDIDALNSVQLAAQPVATVGLQRDYLEKLKPQLGHSLSVGIQGEASLRVLDATLTAAGQAIVDTVFNPDRPDHKNRLALNGFRPDAYTLILKCTGQQHVLPLANCVLLTERGGLDARHSGRAILWTPATGLEVFTTVDSAQQALNQRLLNPHQRLELLENLRPDQRKFHQSYSLGSLQLIEGNVLHHLAQSSIEHFLGASEHVRSFGLTNTKQVKTLKDMTRTAIDTNLRRAARIANAINQQQTLPAWLGMAPVEEQQLHIELLEQYRNSVTEDKDYLHGIKTLSSFAHDRLKTLLASHFPGSELDPDEIEITPDLALAGPPRILTEFALNHINIAQGTGFKVASTTTRAIPERLDQIAVKQLLQSLNIQNDYSKTVKDILTGTGTDAASRKLRFVHQLPWQLLQHAHALKLQQHLTKNAFDLISQVLDMPDAIARAAVIGGHAIVRPLELIKTAGATAVKTLGLYLIGPGTGHNGPLVLYAPYHAGSVFSEFENEADVIAAINVPGLLQDLVIRRLPESQQSVFSNLFKDNVGQQSEMTLASSPIAGNFLGQLFSDNIGLLTQLLGSRDKVTGQTDWEAAKNLFSSGIKLISGLLPGKLAYVQFLWQSFKDFEASAEGLQDHHWKQALQEFIAGAAQMITLGRLLLESSIDRAAIETAPVKTPVVDPRWSQIKPTASTRTLLQPFEDSTVALKDLTRNQAEGTYDDPISKLRYAAVAGKVYGVAKPGVAWQISNAGERGPWLVKTPTRQMVLAPDRHTVHFGKNMSKMLNEYAADREVRYAFNIEARGMAKIRACHPEKARQIVEAIDMARY</sequence>
<evidence type="ECO:0000259" key="1">
    <source>
        <dbReference type="Pfam" id="PF20178"/>
    </source>
</evidence>
<evidence type="ECO:0000313" key="3">
    <source>
        <dbReference type="Proteomes" id="UP000050349"/>
    </source>
</evidence>
<feature type="domain" description="Dermonecrotic toxin N-terminal" evidence="1">
    <location>
        <begin position="317"/>
        <end position="538"/>
    </location>
</feature>
<dbReference type="PATRIC" id="fig|294.162.peg.5494"/>
<organism evidence="2 3">
    <name type="scientific">Pseudomonas fluorescens</name>
    <dbReference type="NCBI Taxonomy" id="294"/>
    <lineage>
        <taxon>Bacteria</taxon>
        <taxon>Pseudomonadati</taxon>
        <taxon>Pseudomonadota</taxon>
        <taxon>Gammaproteobacteria</taxon>
        <taxon>Pseudomonadales</taxon>
        <taxon>Pseudomonadaceae</taxon>
        <taxon>Pseudomonas</taxon>
    </lineage>
</organism>
<dbReference type="InterPro" id="IPR046673">
    <property type="entry name" value="ToxA_N"/>
</dbReference>
<accession>A0A0P8XEB0</accession>